<evidence type="ECO:0000313" key="2">
    <source>
        <dbReference type="Proteomes" id="UP000320244"/>
    </source>
</evidence>
<reference evidence="1 2" key="2">
    <citation type="submission" date="2019-08" db="EMBL/GenBank/DDBJ databases">
        <title>Jejuicoccus antrihumi gen. nov., sp. nov., a new member of the family Dermacoccaceae isolated from a cave.</title>
        <authorList>
            <person name="Schumann P."/>
            <person name="Kim I.S."/>
        </authorList>
    </citation>
    <scope>NUCLEOTIDE SEQUENCE [LARGE SCALE GENOMIC DNA]</scope>
    <source>
        <strain evidence="1 2">C5-26</strain>
    </source>
</reference>
<evidence type="ECO:0000313" key="1">
    <source>
        <dbReference type="EMBL" id="TWP33540.1"/>
    </source>
</evidence>
<sequence length="418" mass="44193">MPVENEERRPGGAASMVSSVVAGDSGKFIAGTSWCPVELGDIVAGLQSGTLSTPRPTVGRLADGSNWLYAGRTNGLAGESGCGKTWTALQAVASELQDGNAAMVIDLEDNEIGVVGRLLSMGVKPWDIVDPKRFAYIHPDESFKHGASVVEDSLDRLKPTLVVLDSTGESMALEGCDPNSDDAVARWFQRIATRIARRGPAVLLLDHLPKAKTTAPSPIGSQRKRAALSGVQFIQEVKTGMAFAKGRAGEAVLTCTKDRSGHFVTGQVAAKLIVNPNESMADGSGCDVLMTPADDSAWAPTKYMAEISVFMEKTQSTQSTTVICQAVSGKKATLIQALSVLVDSGYLSLSSGPSGAKLYDLVRPYKNGNPITVPANHDAHDSGPGSHCTEHEWHAGQTCNPGWCHFGHHGRCNKLSVV</sequence>
<dbReference type="OrthoDB" id="3171622at2"/>
<proteinExistence type="predicted"/>
<name>A0A563DTG2_9MICO</name>
<reference evidence="1 2" key="1">
    <citation type="submission" date="2019-05" db="EMBL/GenBank/DDBJ databases">
        <authorList>
            <person name="Lee S.D."/>
        </authorList>
    </citation>
    <scope>NUCLEOTIDE SEQUENCE [LARGE SCALE GENOMIC DNA]</scope>
    <source>
        <strain evidence="1 2">C5-26</strain>
    </source>
</reference>
<comment type="caution">
    <text evidence="1">The sequence shown here is derived from an EMBL/GenBank/DDBJ whole genome shotgun (WGS) entry which is preliminary data.</text>
</comment>
<gene>
    <name evidence="1" type="ORF">FGL98_21065</name>
</gene>
<dbReference type="Gene3D" id="3.40.50.300">
    <property type="entry name" value="P-loop containing nucleotide triphosphate hydrolases"/>
    <property type="match status" value="1"/>
</dbReference>
<evidence type="ECO:0008006" key="3">
    <source>
        <dbReference type="Google" id="ProtNLM"/>
    </source>
</evidence>
<dbReference type="Proteomes" id="UP000320244">
    <property type="component" value="Unassembled WGS sequence"/>
</dbReference>
<organism evidence="1 2">
    <name type="scientific">Leekyejoonella antrihumi</name>
    <dbReference type="NCBI Taxonomy" id="1660198"/>
    <lineage>
        <taxon>Bacteria</taxon>
        <taxon>Bacillati</taxon>
        <taxon>Actinomycetota</taxon>
        <taxon>Actinomycetes</taxon>
        <taxon>Micrococcales</taxon>
        <taxon>Dermacoccaceae</taxon>
        <taxon>Leekyejoonella</taxon>
    </lineage>
</organism>
<protein>
    <recommendedName>
        <fullName evidence="3">AAA family ATPase</fullName>
    </recommendedName>
</protein>
<dbReference type="Pfam" id="PF13481">
    <property type="entry name" value="AAA_25"/>
    <property type="match status" value="1"/>
</dbReference>
<dbReference type="RefSeq" id="WP_146320203.1">
    <property type="nucleotide sequence ID" value="NZ_VCQV01000040.1"/>
</dbReference>
<accession>A0A563DTG2</accession>
<dbReference type="SUPFAM" id="SSF52540">
    <property type="entry name" value="P-loop containing nucleoside triphosphate hydrolases"/>
    <property type="match status" value="1"/>
</dbReference>
<dbReference type="InterPro" id="IPR027417">
    <property type="entry name" value="P-loop_NTPase"/>
</dbReference>
<dbReference type="AlphaFoldDB" id="A0A563DTG2"/>
<keyword evidence="2" id="KW-1185">Reference proteome</keyword>
<dbReference type="EMBL" id="VCQV01000040">
    <property type="protein sequence ID" value="TWP33540.1"/>
    <property type="molecule type" value="Genomic_DNA"/>
</dbReference>